<dbReference type="OrthoDB" id="9786493at2"/>
<evidence type="ECO:0000313" key="9">
    <source>
        <dbReference type="Proteomes" id="UP000198939"/>
    </source>
</evidence>
<evidence type="ECO:0000313" key="7">
    <source>
        <dbReference type="EMBL" id="SEP23519.1"/>
    </source>
</evidence>
<evidence type="ECO:0000256" key="1">
    <source>
        <dbReference type="ARBA" id="ARBA00004141"/>
    </source>
</evidence>
<keyword evidence="2 5" id="KW-0812">Transmembrane</keyword>
<dbReference type="EMBL" id="FNXB01000069">
    <property type="protein sequence ID" value="SEI20298.1"/>
    <property type="molecule type" value="Genomic_DNA"/>
</dbReference>
<evidence type="ECO:0000313" key="8">
    <source>
        <dbReference type="Proteomes" id="UP000183063"/>
    </source>
</evidence>
<dbReference type="InterPro" id="IPR023271">
    <property type="entry name" value="Aquaporin-like"/>
</dbReference>
<evidence type="ECO:0000256" key="5">
    <source>
        <dbReference type="SAM" id="Phobius"/>
    </source>
</evidence>
<protein>
    <submittedName>
        <fullName evidence="6">Nitrite transporter NirC</fullName>
    </submittedName>
</protein>
<evidence type="ECO:0000256" key="3">
    <source>
        <dbReference type="ARBA" id="ARBA00022989"/>
    </source>
</evidence>
<accession>A0A1H8W7E1</accession>
<keyword evidence="4 5" id="KW-0472">Membrane</keyword>
<reference evidence="6" key="2">
    <citation type="submission" date="2016-10" db="EMBL/GenBank/DDBJ databases">
        <authorList>
            <person name="de Groot N.N."/>
        </authorList>
    </citation>
    <scope>NUCLEOTIDE SEQUENCE [LARGE SCALE GENOMIC DNA]</scope>
    <source>
        <strain evidence="6">CCBAU85039</strain>
    </source>
</reference>
<evidence type="ECO:0000256" key="4">
    <source>
        <dbReference type="ARBA" id="ARBA00023136"/>
    </source>
</evidence>
<evidence type="ECO:0000313" key="6">
    <source>
        <dbReference type="EMBL" id="SEI20298.1"/>
    </source>
</evidence>
<dbReference type="EMBL" id="FOCV01000056">
    <property type="protein sequence ID" value="SEP23519.1"/>
    <property type="molecule type" value="Genomic_DNA"/>
</dbReference>
<dbReference type="STRING" id="501024.RTCCBAU85039_6354"/>
<dbReference type="Gene3D" id="1.20.1080.10">
    <property type="entry name" value="Glycerol uptake facilitator protein"/>
    <property type="match status" value="1"/>
</dbReference>
<keyword evidence="3 5" id="KW-1133">Transmembrane helix</keyword>
<keyword evidence="9" id="KW-1185">Reference proteome</keyword>
<dbReference type="GO" id="GO:0016020">
    <property type="term" value="C:membrane"/>
    <property type="evidence" value="ECO:0007669"/>
    <property type="project" value="UniProtKB-SubCell"/>
</dbReference>
<feature type="transmembrane region" description="Helical" evidence="5">
    <location>
        <begin position="69"/>
        <end position="95"/>
    </location>
</feature>
<organism evidence="6 8">
    <name type="scientific">Rhizobium tibeticum</name>
    <dbReference type="NCBI Taxonomy" id="501024"/>
    <lineage>
        <taxon>Bacteria</taxon>
        <taxon>Pseudomonadati</taxon>
        <taxon>Pseudomonadota</taxon>
        <taxon>Alphaproteobacteria</taxon>
        <taxon>Hyphomicrobiales</taxon>
        <taxon>Rhizobiaceae</taxon>
        <taxon>Rhizobium/Agrobacterium group</taxon>
        <taxon>Rhizobium</taxon>
    </lineage>
</organism>
<gene>
    <name evidence="6" type="ORF">RTCCBAU85039_6354</name>
    <name evidence="7" type="ORF">SAMN05216228_105613</name>
</gene>
<proteinExistence type="predicted"/>
<dbReference type="AlphaFoldDB" id="A0A1H8W7E1"/>
<sequence length="125" mass="13593">MYQDSVTNLARLGECKAPMVRTRFFAFLIGAAILGAYIGFGDILTFPAGVHVDPATFFMGLIRDYPANITVAGALHNLVWITLGNLIAGTAFMALGRAQFHNSWHVFLVPAPIAVRTKISANRNE</sequence>
<feature type="transmembrane region" description="Helical" evidence="5">
    <location>
        <begin position="24"/>
        <end position="49"/>
    </location>
</feature>
<reference evidence="8" key="1">
    <citation type="submission" date="2016-10" db="EMBL/GenBank/DDBJ databases">
        <authorList>
            <person name="Wibberg D."/>
        </authorList>
    </citation>
    <scope>NUCLEOTIDE SEQUENCE [LARGE SCALE GENOMIC DNA]</scope>
</reference>
<dbReference type="RefSeq" id="WP_072381667.1">
    <property type="nucleotide sequence ID" value="NZ_FNXB01000069.1"/>
</dbReference>
<evidence type="ECO:0000256" key="2">
    <source>
        <dbReference type="ARBA" id="ARBA00022692"/>
    </source>
</evidence>
<dbReference type="Proteomes" id="UP000183063">
    <property type="component" value="Unassembled WGS sequence"/>
</dbReference>
<reference evidence="7 9" key="3">
    <citation type="submission" date="2016-10" db="EMBL/GenBank/DDBJ databases">
        <authorList>
            <person name="Varghese N."/>
            <person name="Submissions S."/>
        </authorList>
    </citation>
    <scope>NUCLEOTIDE SEQUENCE [LARGE SCALE GENOMIC DNA]</scope>
    <source>
        <strain evidence="7 9">CGMCC 1.7071</strain>
    </source>
</reference>
<comment type="subcellular location">
    <subcellularLocation>
        <location evidence="1">Membrane</location>
        <topology evidence="1">Multi-pass membrane protein</topology>
    </subcellularLocation>
</comment>
<dbReference type="Proteomes" id="UP000198939">
    <property type="component" value="Unassembled WGS sequence"/>
</dbReference>
<name>A0A1H8W7E1_9HYPH</name>